<dbReference type="InterPro" id="IPR051011">
    <property type="entry name" value="Metal_resp_trans_reg"/>
</dbReference>
<evidence type="ECO:0000256" key="3">
    <source>
        <dbReference type="ARBA" id="ARBA00023163"/>
    </source>
</evidence>
<keyword evidence="2" id="KW-0238">DNA-binding</keyword>
<dbReference type="SUPFAM" id="SSF46785">
    <property type="entry name" value="Winged helix' DNA-binding domain"/>
    <property type="match status" value="1"/>
</dbReference>
<sequence>MEAKLIQILKALSDETRLRILNLLHQGDLCVCELEILLEISQSNASRHLSKLTAVELLRYYKSAKYVYYTINDEMIEKHPFIKQIFNIETAQLEKCQRDNERLAYYKETGYTCDDLKEGKVCFEV</sequence>
<reference evidence="5 6" key="1">
    <citation type="submission" date="2008-04" db="EMBL/GenBank/DDBJ databases">
        <title>Complete sequence of chromosome of Natranaerobius thermophilus JW/NM-WN-LF.</title>
        <authorList>
            <consortium name="US DOE Joint Genome Institute"/>
            <person name="Copeland A."/>
            <person name="Lucas S."/>
            <person name="Lapidus A."/>
            <person name="Glavina del Rio T."/>
            <person name="Dalin E."/>
            <person name="Tice H."/>
            <person name="Bruce D."/>
            <person name="Goodwin L."/>
            <person name="Pitluck S."/>
            <person name="Chertkov O."/>
            <person name="Brettin T."/>
            <person name="Detter J.C."/>
            <person name="Han C."/>
            <person name="Kuske C.R."/>
            <person name="Schmutz J."/>
            <person name="Larimer F."/>
            <person name="Land M."/>
            <person name="Hauser L."/>
            <person name="Kyrpides N."/>
            <person name="Lykidis A."/>
            <person name="Mesbah N.M."/>
            <person name="Wiegel J."/>
        </authorList>
    </citation>
    <scope>NUCLEOTIDE SEQUENCE [LARGE SCALE GENOMIC DNA]</scope>
    <source>
        <strain evidence="6">ATCC BAA-1301 / DSM 18059 / JW/NM-WN-LF</strain>
    </source>
</reference>
<dbReference type="GO" id="GO:0003700">
    <property type="term" value="F:DNA-binding transcription factor activity"/>
    <property type="evidence" value="ECO:0007669"/>
    <property type="project" value="InterPro"/>
</dbReference>
<proteinExistence type="predicted"/>
<dbReference type="InterPro" id="IPR011991">
    <property type="entry name" value="ArsR-like_HTH"/>
</dbReference>
<dbReference type="STRING" id="457570.Nther_0755"/>
<protein>
    <submittedName>
        <fullName evidence="5">Transcriptional regulator, ArsR family</fullName>
    </submittedName>
</protein>
<dbReference type="AlphaFoldDB" id="B2A7P3"/>
<dbReference type="eggNOG" id="COG0640">
    <property type="taxonomic scope" value="Bacteria"/>
</dbReference>
<dbReference type="InterPro" id="IPR036390">
    <property type="entry name" value="WH_DNA-bd_sf"/>
</dbReference>
<keyword evidence="1" id="KW-0805">Transcription regulation</keyword>
<dbReference type="GO" id="GO:0003677">
    <property type="term" value="F:DNA binding"/>
    <property type="evidence" value="ECO:0007669"/>
    <property type="project" value="UniProtKB-KW"/>
</dbReference>
<organism evidence="5 6">
    <name type="scientific">Natranaerobius thermophilus (strain ATCC BAA-1301 / DSM 18059 / JW/NM-WN-LF)</name>
    <dbReference type="NCBI Taxonomy" id="457570"/>
    <lineage>
        <taxon>Bacteria</taxon>
        <taxon>Bacillati</taxon>
        <taxon>Bacillota</taxon>
        <taxon>Clostridia</taxon>
        <taxon>Natranaerobiales</taxon>
        <taxon>Natranaerobiaceae</taxon>
        <taxon>Natranaerobius</taxon>
    </lineage>
</organism>
<evidence type="ECO:0000259" key="4">
    <source>
        <dbReference type="PROSITE" id="PS50987"/>
    </source>
</evidence>
<dbReference type="Proteomes" id="UP000001683">
    <property type="component" value="Chromosome"/>
</dbReference>
<evidence type="ECO:0000313" key="5">
    <source>
        <dbReference type="EMBL" id="ACB84345.1"/>
    </source>
</evidence>
<dbReference type="Gene3D" id="1.10.10.10">
    <property type="entry name" value="Winged helix-like DNA-binding domain superfamily/Winged helix DNA-binding domain"/>
    <property type="match status" value="1"/>
</dbReference>
<dbReference type="RefSeq" id="WP_012447228.1">
    <property type="nucleotide sequence ID" value="NC_010718.1"/>
</dbReference>
<evidence type="ECO:0000313" key="6">
    <source>
        <dbReference type="Proteomes" id="UP000001683"/>
    </source>
</evidence>
<dbReference type="InParanoid" id="B2A7P3"/>
<dbReference type="CDD" id="cd00090">
    <property type="entry name" value="HTH_ARSR"/>
    <property type="match status" value="1"/>
</dbReference>
<dbReference type="Pfam" id="PF01022">
    <property type="entry name" value="HTH_5"/>
    <property type="match status" value="1"/>
</dbReference>
<evidence type="ECO:0000256" key="2">
    <source>
        <dbReference type="ARBA" id="ARBA00023125"/>
    </source>
</evidence>
<dbReference type="HOGENOM" id="CLU_097806_3_1_9"/>
<feature type="domain" description="HTH arsR-type" evidence="4">
    <location>
        <begin position="1"/>
        <end position="97"/>
    </location>
</feature>
<dbReference type="OrthoDB" id="9798835at2"/>
<dbReference type="PANTHER" id="PTHR43132">
    <property type="entry name" value="ARSENICAL RESISTANCE OPERON REPRESSOR ARSR-RELATED"/>
    <property type="match status" value="1"/>
</dbReference>
<dbReference type="KEGG" id="nth:Nther_0755"/>
<keyword evidence="3" id="KW-0804">Transcription</keyword>
<dbReference type="PROSITE" id="PS50987">
    <property type="entry name" value="HTH_ARSR_2"/>
    <property type="match status" value="1"/>
</dbReference>
<accession>B2A7P3</accession>
<dbReference type="SMART" id="SM00418">
    <property type="entry name" value="HTH_ARSR"/>
    <property type="match status" value="1"/>
</dbReference>
<reference evidence="5 6" key="2">
    <citation type="journal article" date="2011" name="J. Bacteriol.">
        <title>Complete genome sequence of the anaerobic, halophilic alkalithermophile Natranaerobius thermophilus JW/NM-WN-LF.</title>
        <authorList>
            <person name="Zhao B."/>
            <person name="Mesbah N.M."/>
            <person name="Dalin E."/>
            <person name="Goodwin L."/>
            <person name="Nolan M."/>
            <person name="Pitluck S."/>
            <person name="Chertkov O."/>
            <person name="Brettin T.S."/>
            <person name="Han J."/>
            <person name="Larimer F.W."/>
            <person name="Land M.L."/>
            <person name="Hauser L."/>
            <person name="Kyrpides N."/>
            <person name="Wiegel J."/>
        </authorList>
    </citation>
    <scope>NUCLEOTIDE SEQUENCE [LARGE SCALE GENOMIC DNA]</scope>
    <source>
        <strain evidence="6">ATCC BAA-1301 / DSM 18059 / JW/NM-WN-LF</strain>
    </source>
</reference>
<dbReference type="InterPro" id="IPR001845">
    <property type="entry name" value="HTH_ArsR_DNA-bd_dom"/>
</dbReference>
<dbReference type="InterPro" id="IPR036388">
    <property type="entry name" value="WH-like_DNA-bd_sf"/>
</dbReference>
<gene>
    <name evidence="5" type="ordered locus">Nther_0755</name>
</gene>
<dbReference type="NCBIfam" id="NF033788">
    <property type="entry name" value="HTH_metalloreg"/>
    <property type="match status" value="1"/>
</dbReference>
<dbReference type="EMBL" id="CP001034">
    <property type="protein sequence ID" value="ACB84345.1"/>
    <property type="molecule type" value="Genomic_DNA"/>
</dbReference>
<name>B2A7P3_NATTJ</name>
<dbReference type="PRINTS" id="PR00778">
    <property type="entry name" value="HTHARSR"/>
</dbReference>
<evidence type="ECO:0000256" key="1">
    <source>
        <dbReference type="ARBA" id="ARBA00023015"/>
    </source>
</evidence>
<dbReference type="PANTHER" id="PTHR43132:SF2">
    <property type="entry name" value="ARSENICAL RESISTANCE OPERON REPRESSOR ARSR-RELATED"/>
    <property type="match status" value="1"/>
</dbReference>
<keyword evidence="6" id="KW-1185">Reference proteome</keyword>